<dbReference type="InterPro" id="IPR020934">
    <property type="entry name" value="Ribosomal_uS19_CS"/>
</dbReference>
<dbReference type="AlphaFoldDB" id="A0A7S2TZN3"/>
<dbReference type="InterPro" id="IPR002222">
    <property type="entry name" value="Ribosomal_uS19"/>
</dbReference>
<reference evidence="5" key="1">
    <citation type="submission" date="2021-01" db="EMBL/GenBank/DDBJ databases">
        <authorList>
            <person name="Corre E."/>
            <person name="Pelletier E."/>
            <person name="Niang G."/>
            <person name="Scheremetjew M."/>
            <person name="Finn R."/>
            <person name="Kale V."/>
            <person name="Holt S."/>
            <person name="Cochrane G."/>
            <person name="Meng A."/>
            <person name="Brown T."/>
            <person name="Cohen L."/>
        </authorList>
    </citation>
    <scope>NUCLEOTIDE SEQUENCE</scope>
    <source>
        <strain evidence="5">CCMP622</strain>
    </source>
</reference>
<organism evidence="5">
    <name type="scientific">Lotharella oceanica</name>
    <dbReference type="NCBI Taxonomy" id="641309"/>
    <lineage>
        <taxon>Eukaryota</taxon>
        <taxon>Sar</taxon>
        <taxon>Rhizaria</taxon>
        <taxon>Cercozoa</taxon>
        <taxon>Chlorarachniophyceae</taxon>
        <taxon>Lotharella</taxon>
    </lineage>
</organism>
<protein>
    <recommendedName>
        <fullName evidence="6">40S ribosomal protein S15</fullName>
    </recommendedName>
</protein>
<dbReference type="PANTHER" id="PTHR11880:SF2">
    <property type="entry name" value="SMALL RIBOSOMAL SUBUNIT PROTEIN US19"/>
    <property type="match status" value="1"/>
</dbReference>
<dbReference type="GO" id="GO:0000028">
    <property type="term" value="P:ribosomal small subunit assembly"/>
    <property type="evidence" value="ECO:0007669"/>
    <property type="project" value="TreeGrafter"/>
</dbReference>
<dbReference type="NCBIfam" id="TIGR01025">
    <property type="entry name" value="uS19_arch"/>
    <property type="match status" value="1"/>
</dbReference>
<dbReference type="PANTHER" id="PTHR11880">
    <property type="entry name" value="RIBOSOMAL PROTEIN S19P FAMILY MEMBER"/>
    <property type="match status" value="1"/>
</dbReference>
<evidence type="ECO:0000313" key="5">
    <source>
        <dbReference type="EMBL" id="CAD9774693.1"/>
    </source>
</evidence>
<dbReference type="PIRSF" id="PIRSF002144">
    <property type="entry name" value="Ribosomal_S19"/>
    <property type="match status" value="1"/>
</dbReference>
<dbReference type="GO" id="GO:0003735">
    <property type="term" value="F:structural constituent of ribosome"/>
    <property type="evidence" value="ECO:0007669"/>
    <property type="project" value="InterPro"/>
</dbReference>
<dbReference type="GO" id="GO:0022627">
    <property type="term" value="C:cytosolic small ribosomal subunit"/>
    <property type="evidence" value="ECO:0007669"/>
    <property type="project" value="TreeGrafter"/>
</dbReference>
<dbReference type="EMBL" id="HBHP01030336">
    <property type="protein sequence ID" value="CAD9774693.1"/>
    <property type="molecule type" value="Transcribed_RNA"/>
</dbReference>
<dbReference type="HAMAP" id="MF_00531">
    <property type="entry name" value="Ribosomal_uS19"/>
    <property type="match status" value="1"/>
</dbReference>
<name>A0A7S2TZN3_9EUKA</name>
<proteinExistence type="inferred from homology"/>
<dbReference type="Pfam" id="PF00203">
    <property type="entry name" value="Ribosomal_S19"/>
    <property type="match status" value="1"/>
</dbReference>
<dbReference type="SUPFAM" id="SSF54570">
    <property type="entry name" value="Ribosomal protein S19"/>
    <property type="match status" value="1"/>
</dbReference>
<sequence>MSEQKKAKRGPFKKFFYRGYEVHQLVDLGQTEMKALFHARARRHFKTRKKPWTNKFLQRLIKAKKKAAPGTKPEIIKTHLRNMIIRPEMVASLVGVYNGKGYILVEIKPDMVGHYLGEFALTYQPVKHGRPGTGNVLQNRFIPIK</sequence>
<evidence type="ECO:0000256" key="1">
    <source>
        <dbReference type="ARBA" id="ARBA00007345"/>
    </source>
</evidence>
<comment type="similarity">
    <text evidence="1 4">Belongs to the universal ribosomal protein uS19 family.</text>
</comment>
<evidence type="ECO:0008006" key="6">
    <source>
        <dbReference type="Google" id="ProtNLM"/>
    </source>
</evidence>
<dbReference type="InterPro" id="IPR005713">
    <property type="entry name" value="Ribosomal_uS19_euk/arc"/>
</dbReference>
<dbReference type="PROSITE" id="PS00323">
    <property type="entry name" value="RIBOSOMAL_S19"/>
    <property type="match status" value="1"/>
</dbReference>
<evidence type="ECO:0000256" key="3">
    <source>
        <dbReference type="ARBA" id="ARBA00023274"/>
    </source>
</evidence>
<dbReference type="GO" id="GO:0006412">
    <property type="term" value="P:translation"/>
    <property type="evidence" value="ECO:0007669"/>
    <property type="project" value="InterPro"/>
</dbReference>
<evidence type="ECO:0000256" key="4">
    <source>
        <dbReference type="RuleBase" id="RU003485"/>
    </source>
</evidence>
<gene>
    <name evidence="5" type="ORF">LSP00402_LOCUS18687</name>
</gene>
<dbReference type="FunFam" id="3.30.860.10:FF:000002">
    <property type="entry name" value="40S ribosomal protein S15"/>
    <property type="match status" value="1"/>
</dbReference>
<accession>A0A7S2TZN3</accession>
<keyword evidence="2 4" id="KW-0689">Ribosomal protein</keyword>
<keyword evidence="3 4" id="KW-0687">Ribonucleoprotein</keyword>
<evidence type="ECO:0000256" key="2">
    <source>
        <dbReference type="ARBA" id="ARBA00022980"/>
    </source>
</evidence>
<dbReference type="GO" id="GO:0003723">
    <property type="term" value="F:RNA binding"/>
    <property type="evidence" value="ECO:0007669"/>
    <property type="project" value="InterPro"/>
</dbReference>
<dbReference type="InterPro" id="IPR023575">
    <property type="entry name" value="Ribosomal_uS19_SF"/>
</dbReference>
<dbReference type="Gene3D" id="3.30.860.10">
    <property type="entry name" value="30s Ribosomal Protein S19, Chain A"/>
    <property type="match status" value="1"/>
</dbReference>
<dbReference type="PRINTS" id="PR00975">
    <property type="entry name" value="RIBOSOMALS19"/>
</dbReference>